<reference evidence="1" key="2">
    <citation type="journal article" date="2022" name="Microbiol. Resour. Announc.">
        <title>Metagenome Sequencing to Explore Phylogenomics of Terrestrial Cyanobacteria.</title>
        <authorList>
            <person name="Ward R.D."/>
            <person name="Stajich J.E."/>
            <person name="Johansen J.R."/>
            <person name="Huntemann M."/>
            <person name="Clum A."/>
            <person name="Foster B."/>
            <person name="Foster B."/>
            <person name="Roux S."/>
            <person name="Palaniappan K."/>
            <person name="Varghese N."/>
            <person name="Mukherjee S."/>
            <person name="Reddy T.B.K."/>
            <person name="Daum C."/>
            <person name="Copeland A."/>
            <person name="Chen I.A."/>
            <person name="Ivanova N.N."/>
            <person name="Kyrpides N.C."/>
            <person name="Shapiro N."/>
            <person name="Eloe-Fadrosh E.A."/>
            <person name="Pietrasiak N."/>
        </authorList>
    </citation>
    <scope>NUCLEOTIDE SEQUENCE</scope>
    <source>
        <strain evidence="1">GSE-NOS-MK-12-04C</strain>
    </source>
</reference>
<reference evidence="1" key="1">
    <citation type="submission" date="2021-05" db="EMBL/GenBank/DDBJ databases">
        <authorList>
            <person name="Pietrasiak N."/>
            <person name="Ward R."/>
            <person name="Stajich J.E."/>
            <person name="Kurbessoian T."/>
        </authorList>
    </citation>
    <scope>NUCLEOTIDE SEQUENCE</scope>
    <source>
        <strain evidence="1">GSE-NOS-MK-12-04C</strain>
    </source>
</reference>
<gene>
    <name evidence="1" type="ORF">KME60_27830</name>
</gene>
<comment type="caution">
    <text evidence="1">The sequence shown here is derived from an EMBL/GenBank/DDBJ whole genome shotgun (WGS) entry which is preliminary data.</text>
</comment>
<dbReference type="AlphaFoldDB" id="A0A951QSY8"/>
<proteinExistence type="predicted"/>
<sequence>MGKYDKIFSSEDVSAQELSPEEAVAAVAVVTAMADSTDVAVDAEDIADILWGFEVFEEYSDEDLLEMLDKILAIAGDEGLGALFNTACQSLTEDLVLDAFAAGVGVLIDEQELAVPEGKNDLLKKLQEALELEEDEAKEIISEVIAAFEQVEDEDEDETVVDIDASLDEYESPLGNFTVPIPVDPQQGGRIQAQEGVVGFSDDFGTLLRIDYYPIPAEMSEEMESVGLPEYLQSVLVEKYVPTAIVSNLPDAKVKHSEYFADILEGAYFALVDMPQGSTISKQENNGNASRLDAYRGLMAFVNGEFLYIVSSQRSFFEGDTPGSLEEEAEGIQESILMFVETIEFT</sequence>
<organism evidence="1 2">
    <name type="scientific">Cyanomargarita calcarea GSE-NOS-MK-12-04C</name>
    <dbReference type="NCBI Taxonomy" id="2839659"/>
    <lineage>
        <taxon>Bacteria</taxon>
        <taxon>Bacillati</taxon>
        <taxon>Cyanobacteriota</taxon>
        <taxon>Cyanophyceae</taxon>
        <taxon>Nostocales</taxon>
        <taxon>Cyanomargaritaceae</taxon>
        <taxon>Cyanomargarita</taxon>
    </lineage>
</organism>
<name>A0A951QSY8_9CYAN</name>
<accession>A0A951QSY8</accession>
<evidence type="ECO:0000313" key="1">
    <source>
        <dbReference type="EMBL" id="MBW4671131.1"/>
    </source>
</evidence>
<evidence type="ECO:0000313" key="2">
    <source>
        <dbReference type="Proteomes" id="UP000729701"/>
    </source>
</evidence>
<protein>
    <submittedName>
        <fullName evidence="1">Uncharacterized protein</fullName>
    </submittedName>
</protein>
<dbReference type="Proteomes" id="UP000729701">
    <property type="component" value="Unassembled WGS sequence"/>
</dbReference>
<dbReference type="EMBL" id="JAHHGZ010000039">
    <property type="protein sequence ID" value="MBW4671131.1"/>
    <property type="molecule type" value="Genomic_DNA"/>
</dbReference>